<evidence type="ECO:0000256" key="10">
    <source>
        <dbReference type="ARBA" id="ARBA00030772"/>
    </source>
</evidence>
<dbReference type="InterPro" id="IPR022792">
    <property type="entry name" value="T2SS_protein-GspN"/>
</dbReference>
<organism evidence="11 12">
    <name type="scientific">Sphingomonas taxi</name>
    <dbReference type="NCBI Taxonomy" id="1549858"/>
    <lineage>
        <taxon>Bacteria</taxon>
        <taxon>Pseudomonadati</taxon>
        <taxon>Pseudomonadota</taxon>
        <taxon>Alphaproteobacteria</taxon>
        <taxon>Sphingomonadales</taxon>
        <taxon>Sphingomonadaceae</taxon>
        <taxon>Sphingomonas</taxon>
    </lineage>
</organism>
<keyword evidence="5" id="KW-1003">Cell membrane</keyword>
<keyword evidence="7" id="KW-0812">Transmembrane</keyword>
<evidence type="ECO:0000313" key="12">
    <source>
        <dbReference type="Proteomes" id="UP000249229"/>
    </source>
</evidence>
<evidence type="ECO:0000256" key="1">
    <source>
        <dbReference type="ARBA" id="ARBA00004533"/>
    </source>
</evidence>
<evidence type="ECO:0000256" key="8">
    <source>
        <dbReference type="ARBA" id="ARBA00022927"/>
    </source>
</evidence>
<proteinExistence type="inferred from homology"/>
<dbReference type="AlphaFoldDB" id="A0A2W5PAD9"/>
<dbReference type="Proteomes" id="UP000249229">
    <property type="component" value="Unassembled WGS sequence"/>
</dbReference>
<dbReference type="GO" id="GO:0015627">
    <property type="term" value="C:type II protein secretion system complex"/>
    <property type="evidence" value="ECO:0007669"/>
    <property type="project" value="InterPro"/>
</dbReference>
<keyword evidence="6" id="KW-0997">Cell inner membrane</keyword>
<comment type="subcellular location">
    <subcellularLocation>
        <location evidence="1">Cell inner membrane</location>
    </subcellularLocation>
</comment>
<evidence type="ECO:0000256" key="2">
    <source>
        <dbReference type="ARBA" id="ARBA00007208"/>
    </source>
</evidence>
<protein>
    <recommendedName>
        <fullName evidence="3">Type II secretion system protein N</fullName>
    </recommendedName>
    <alternativeName>
        <fullName evidence="10">General secretion pathway protein N</fullName>
    </alternativeName>
</protein>
<evidence type="ECO:0000256" key="9">
    <source>
        <dbReference type="ARBA" id="ARBA00023136"/>
    </source>
</evidence>
<evidence type="ECO:0000256" key="5">
    <source>
        <dbReference type="ARBA" id="ARBA00022475"/>
    </source>
</evidence>
<comment type="similarity">
    <text evidence="2">Belongs to the GSP N family.</text>
</comment>
<evidence type="ECO:0000256" key="7">
    <source>
        <dbReference type="ARBA" id="ARBA00022692"/>
    </source>
</evidence>
<comment type="caution">
    <text evidence="11">The sequence shown here is derived from an EMBL/GenBank/DDBJ whole genome shotgun (WGS) entry which is preliminary data.</text>
</comment>
<dbReference type="Pfam" id="PF01203">
    <property type="entry name" value="T2SSN"/>
    <property type="match status" value="1"/>
</dbReference>
<keyword evidence="9" id="KW-0472">Membrane</keyword>
<reference evidence="11 12" key="1">
    <citation type="submission" date="2017-08" db="EMBL/GenBank/DDBJ databases">
        <title>Infants hospitalized years apart are colonized by the same room-sourced microbial strains.</title>
        <authorList>
            <person name="Brooks B."/>
            <person name="Olm M.R."/>
            <person name="Firek B.A."/>
            <person name="Baker R."/>
            <person name="Thomas B.C."/>
            <person name="Morowitz M.J."/>
            <person name="Banfield J.F."/>
        </authorList>
    </citation>
    <scope>NUCLEOTIDE SEQUENCE [LARGE SCALE GENOMIC DNA]</scope>
    <source>
        <strain evidence="11">S2_005_001_R1_22</strain>
    </source>
</reference>
<evidence type="ECO:0000256" key="3">
    <source>
        <dbReference type="ARBA" id="ARBA00021563"/>
    </source>
</evidence>
<accession>A0A2W5PAD9</accession>
<dbReference type="GO" id="GO:0015628">
    <property type="term" value="P:protein secretion by the type II secretion system"/>
    <property type="evidence" value="ECO:0007669"/>
    <property type="project" value="InterPro"/>
</dbReference>
<evidence type="ECO:0000256" key="6">
    <source>
        <dbReference type="ARBA" id="ARBA00022519"/>
    </source>
</evidence>
<name>A0A2W5PAD9_9SPHN</name>
<keyword evidence="4" id="KW-0813">Transport</keyword>
<gene>
    <name evidence="11" type="ORF">DI544_05860</name>
</gene>
<evidence type="ECO:0000256" key="4">
    <source>
        <dbReference type="ARBA" id="ARBA00022448"/>
    </source>
</evidence>
<sequence length="240" mass="24989">MMRIRLATGRRTLFIAFFALAMLAFLPLRLALGWSGLDAQGFTAREVAGSLWSGRLVEARFGDIALGDLHARLSPLALVIGRARIALEGESDDPARRIAAVVEMGRNRAAVLGARGPLEPGNAFAPLPVTTLNLDDVTVRFVDGACESSDGRVRATLAGGFLGQPLPGAVSGGARCDAGALLLPLASGAGEGINLRLWSDGRYRAELTLLPGDPAIAARLDGAGFVANGAARTFAVEGRF</sequence>
<evidence type="ECO:0000313" key="11">
    <source>
        <dbReference type="EMBL" id="PZQ61099.1"/>
    </source>
</evidence>
<keyword evidence="8" id="KW-0653">Protein transport</keyword>
<dbReference type="EMBL" id="QFQI01000003">
    <property type="protein sequence ID" value="PZQ61099.1"/>
    <property type="molecule type" value="Genomic_DNA"/>
</dbReference>
<dbReference type="GO" id="GO:0005886">
    <property type="term" value="C:plasma membrane"/>
    <property type="evidence" value="ECO:0007669"/>
    <property type="project" value="UniProtKB-SubCell"/>
</dbReference>